<keyword evidence="1" id="KW-1133">Transmembrane helix</keyword>
<feature type="transmembrane region" description="Helical" evidence="1">
    <location>
        <begin position="48"/>
        <end position="68"/>
    </location>
</feature>
<evidence type="ECO:0000256" key="1">
    <source>
        <dbReference type="SAM" id="Phobius"/>
    </source>
</evidence>
<dbReference type="EMBL" id="LR798321">
    <property type="protein sequence ID" value="CAB5223212.1"/>
    <property type="molecule type" value="Genomic_DNA"/>
</dbReference>
<reference evidence="2" key="1">
    <citation type="submission" date="2020-05" db="EMBL/GenBank/DDBJ databases">
        <authorList>
            <person name="Chiriac C."/>
            <person name="Salcher M."/>
            <person name="Ghai R."/>
            <person name="Kavagutti S V."/>
        </authorList>
    </citation>
    <scope>NUCLEOTIDE SEQUENCE</scope>
</reference>
<sequence length="1112" mass="122932">MRKLLPYEYDLIDTLGVSKEEYLEFIALQEIYNDPKQGTIFDIRNDPVTAIVLTIVGILFQVVSVLFLQPKLPSFDTPGGGGQAQRREQKFSPRFGFNSQQDLAKYGDPVNLIYTDTSVNTRGGVRVAGSLVWSAVRSYGSNQFVQLLMALGGRGIGAIDINKCAFGQTALSDITQQNRWMYFRQNATGFLQWANEINSQYSTDPTLYGSANDNPYRLQTTSTNTRVDGFSQAYSPASQNVVGVYGIVPINVLVYQRNAAGGKQAAELGIVSSLQWAPLQPIPVNTAITVTLKDTRPDADDVNTQAQEARRALASTFDESGIFKLGSARFKVQTVSKGSTDDGDMIVTLSCTEAGYAPPVSYSNQSLEGTQESYRQSVINSANYVSAQAILAAMQSADGRLVPTGADGFSILYGLATQYRSATVAEIIASGEIQRANYKTTPGYRTKTDFFAGTTTYLGNVKVRALTTTEIGAYNTLTLLDASIANYDEDSYFYTKALAKFEEASYQTLQQCHIVDLAVKGRVNKRLSGRQSEYGSERRAGYPVSDNGIKNRTSLFLIKYKEVGKEFAYVPGIFAISRATDNDNFIYLKFNSGFTAIADAKFWQFKLEPVADPLAEIAKHPELRGPNGQVTYLYIENSGEPQTWDKFQFTGRTIGSASGFPPLNENPSGINEWDLFNLDADTQITSTFDNGPELSLTCVTEQTIQPFSDFPKLYNQLSLIGFNIFSGRNLQDLRSFTAYVTQGRWVKRLRTSGRDENNTQWGNPGYNYLPATEDGPTCFAPDIFYDSAMDDEDGIGKYANGNAINIEQLAKTKLFCKTNGLYMDGIIADPTSWREFWVGVAPYSLLEFARIGGQETLVPAVPYNVLTGAIDRTVNISALFNQGNIIEDSYREEHLDYGSNVQDLIASVTYRDTDINGIFARNRTVEIRRRDSNEADSIRQTFDLSQFVTNRDQAILYGKLLCNTRHWVRRAVEFRTFPTQDPLSPGAFIYVDIGQNQWDGIRTGMISAGGALNMPLDNSLPNGTYNFLLYQSGSGVLAQSAYVQDGIAATLASQEGKLFVLGTVVKTKRVFRVAEVNMDEEGEVTVRATEYPCTSDGRSQIADFNASLFDVR</sequence>
<keyword evidence="1" id="KW-0812">Transmembrane</keyword>
<proteinExistence type="predicted"/>
<name>A0A6J7X2J9_9CAUD</name>
<organism evidence="2">
    <name type="scientific">uncultured Caudovirales phage</name>
    <dbReference type="NCBI Taxonomy" id="2100421"/>
    <lineage>
        <taxon>Viruses</taxon>
        <taxon>Duplodnaviria</taxon>
        <taxon>Heunggongvirae</taxon>
        <taxon>Uroviricota</taxon>
        <taxon>Caudoviricetes</taxon>
        <taxon>Peduoviridae</taxon>
        <taxon>Maltschvirus</taxon>
        <taxon>Maltschvirus maltsch</taxon>
    </lineage>
</organism>
<accession>A0A6J7X2J9</accession>
<keyword evidence="1" id="KW-0472">Membrane</keyword>
<gene>
    <name evidence="2" type="ORF">UFOVP383_5</name>
</gene>
<protein>
    <submittedName>
        <fullName evidence="2">Uncharacterized protein</fullName>
    </submittedName>
</protein>
<evidence type="ECO:0000313" key="2">
    <source>
        <dbReference type="EMBL" id="CAB5223212.1"/>
    </source>
</evidence>